<name>A0A0B7B6S1_9EUPU</name>
<sequence length="59" mass="6601">MQLYSLCVLVLRDLLHYGDRLCLSSSELNHSPSVPGSNSMAGSLQANVFPWVFMNCKNR</sequence>
<feature type="non-terminal residue" evidence="1">
    <location>
        <position position="59"/>
    </location>
</feature>
<protein>
    <submittedName>
        <fullName evidence="1">Uncharacterized protein</fullName>
    </submittedName>
</protein>
<organism evidence="1">
    <name type="scientific">Arion vulgaris</name>
    <dbReference type="NCBI Taxonomy" id="1028688"/>
    <lineage>
        <taxon>Eukaryota</taxon>
        <taxon>Metazoa</taxon>
        <taxon>Spiralia</taxon>
        <taxon>Lophotrochozoa</taxon>
        <taxon>Mollusca</taxon>
        <taxon>Gastropoda</taxon>
        <taxon>Heterobranchia</taxon>
        <taxon>Euthyneura</taxon>
        <taxon>Panpulmonata</taxon>
        <taxon>Eupulmonata</taxon>
        <taxon>Stylommatophora</taxon>
        <taxon>Helicina</taxon>
        <taxon>Arionoidea</taxon>
        <taxon>Arionidae</taxon>
        <taxon>Arion</taxon>
    </lineage>
</organism>
<dbReference type="AlphaFoldDB" id="A0A0B7B6S1"/>
<dbReference type="EMBL" id="HACG01041116">
    <property type="protein sequence ID" value="CEK87981.1"/>
    <property type="molecule type" value="Transcribed_RNA"/>
</dbReference>
<reference evidence="1" key="1">
    <citation type="submission" date="2014-12" db="EMBL/GenBank/DDBJ databases">
        <title>Insight into the proteome of Arion vulgaris.</title>
        <authorList>
            <person name="Aradska J."/>
            <person name="Bulat T."/>
            <person name="Smidak R."/>
            <person name="Sarate P."/>
            <person name="Gangsoo J."/>
            <person name="Sialana F."/>
            <person name="Bilban M."/>
            <person name="Lubec G."/>
        </authorList>
    </citation>
    <scope>NUCLEOTIDE SEQUENCE</scope>
    <source>
        <tissue evidence="1">Skin</tissue>
    </source>
</reference>
<evidence type="ECO:0000313" key="1">
    <source>
        <dbReference type="EMBL" id="CEK87981.1"/>
    </source>
</evidence>
<proteinExistence type="predicted"/>
<accession>A0A0B7B6S1</accession>
<gene>
    <name evidence="1" type="primary">ORF162487</name>
</gene>